<dbReference type="Pfam" id="PF01408">
    <property type="entry name" value="GFO_IDH_MocA"/>
    <property type="match status" value="1"/>
</dbReference>
<dbReference type="EC" id="1.1.1.369" evidence="5"/>
<proteinExistence type="inferred from homology"/>
<accession>A0A6J8BCC2</accession>
<sequence>MERKNIGVIGIGRIGEVHLCQLVQSGQVNVMYLVDIEPMHGKIRDLVKQYGLQNVKVSNTEEVTDMLSDKLNIINPLKESRNDNTLDSAKPGEWHEYFSELNKSSESHSNRIHEIRSGVEKLEKVKQFCELDFRISNKEIANSVSKLKNGKASGLDGIPAEILDAVLICSPVFGKPHKKSDLVKFALQAGKHVFCEKPIDLDPGVVEECYKLAENRGKTLQCGFDKRFDISIRKMYDKIKARDLGELRMIKLVARELPAWINAEYLKSSGGIFVDSAIHELDLICWLSGERPESAVCFGHAKSQMFKECNDVECAMIMLKFPSGLVGYIENVRGVPYGYDQRFEVLGEKGMLCIENPSTTHLQLWNQDGRLLDTIEQHGLPRFYEAYRMEKQHFIDVINGKVSCEVLPDEVIFNSKLTRYCTKSLRTGTIVNIP</sequence>
<dbReference type="SUPFAM" id="SSF55347">
    <property type="entry name" value="Glyceraldehyde-3-phosphate dehydrogenase-like, C-terminal domain"/>
    <property type="match status" value="1"/>
</dbReference>
<gene>
    <name evidence="5" type="ORF">MCOR_15798</name>
</gene>
<dbReference type="SUPFAM" id="SSF51735">
    <property type="entry name" value="NAD(P)-binding Rossmann-fold domains"/>
    <property type="match status" value="2"/>
</dbReference>
<organism evidence="5 6">
    <name type="scientific">Mytilus coruscus</name>
    <name type="common">Sea mussel</name>
    <dbReference type="NCBI Taxonomy" id="42192"/>
    <lineage>
        <taxon>Eukaryota</taxon>
        <taxon>Metazoa</taxon>
        <taxon>Spiralia</taxon>
        <taxon>Lophotrochozoa</taxon>
        <taxon>Mollusca</taxon>
        <taxon>Bivalvia</taxon>
        <taxon>Autobranchia</taxon>
        <taxon>Pteriomorphia</taxon>
        <taxon>Mytilida</taxon>
        <taxon>Mytiloidea</taxon>
        <taxon>Mytilidae</taxon>
        <taxon>Mytilinae</taxon>
        <taxon>Mytilus</taxon>
    </lineage>
</organism>
<dbReference type="Gene3D" id="3.40.50.720">
    <property type="entry name" value="NAD(P)-binding Rossmann-like Domain"/>
    <property type="match status" value="2"/>
</dbReference>
<dbReference type="OrthoDB" id="64915at2759"/>
<dbReference type="GO" id="GO:0050112">
    <property type="term" value="F:inositol 2-dehydrogenase (NAD+) activity"/>
    <property type="evidence" value="ECO:0007669"/>
    <property type="project" value="UniProtKB-EC"/>
</dbReference>
<keyword evidence="2 5" id="KW-0560">Oxidoreductase</keyword>
<dbReference type="EMBL" id="CACVKT020002747">
    <property type="protein sequence ID" value="CAC5379777.1"/>
    <property type="molecule type" value="Genomic_DNA"/>
</dbReference>
<reference evidence="5 6" key="1">
    <citation type="submission" date="2020-06" db="EMBL/GenBank/DDBJ databases">
        <authorList>
            <person name="Li R."/>
            <person name="Bekaert M."/>
        </authorList>
    </citation>
    <scope>NUCLEOTIDE SEQUENCE [LARGE SCALE GENOMIC DNA]</scope>
    <source>
        <strain evidence="6">wild</strain>
    </source>
</reference>
<dbReference type="GO" id="GO:0005737">
    <property type="term" value="C:cytoplasm"/>
    <property type="evidence" value="ECO:0007669"/>
    <property type="project" value="TreeGrafter"/>
</dbReference>
<dbReference type="InterPro" id="IPR036291">
    <property type="entry name" value="NAD(P)-bd_dom_sf"/>
</dbReference>
<dbReference type="Gene3D" id="3.30.360.10">
    <property type="entry name" value="Dihydrodipicolinate Reductase, domain 2"/>
    <property type="match status" value="1"/>
</dbReference>
<dbReference type="InterPro" id="IPR000683">
    <property type="entry name" value="Gfo/Idh/MocA-like_OxRdtase_N"/>
</dbReference>
<evidence type="ECO:0000259" key="4">
    <source>
        <dbReference type="Pfam" id="PF22725"/>
    </source>
</evidence>
<protein>
    <submittedName>
        <fullName evidence="5">IolG</fullName>
        <ecNumber evidence="5">1.1.1.18</ecNumber>
        <ecNumber evidence="5">1.1.1.369</ecNumber>
    </submittedName>
</protein>
<evidence type="ECO:0000256" key="1">
    <source>
        <dbReference type="ARBA" id="ARBA00010928"/>
    </source>
</evidence>
<keyword evidence="6" id="KW-1185">Reference proteome</keyword>
<dbReference type="Proteomes" id="UP000507470">
    <property type="component" value="Unassembled WGS sequence"/>
</dbReference>
<feature type="domain" description="GFO/IDH/MocA-like oxidoreductase" evidence="4">
    <location>
        <begin position="233"/>
        <end position="352"/>
    </location>
</feature>
<dbReference type="EC" id="1.1.1.18" evidence="5"/>
<dbReference type="AlphaFoldDB" id="A0A6J8BCC2"/>
<evidence type="ECO:0000256" key="2">
    <source>
        <dbReference type="ARBA" id="ARBA00023002"/>
    </source>
</evidence>
<dbReference type="Pfam" id="PF22725">
    <property type="entry name" value="GFO_IDH_MocA_C3"/>
    <property type="match status" value="1"/>
</dbReference>
<evidence type="ECO:0000313" key="6">
    <source>
        <dbReference type="Proteomes" id="UP000507470"/>
    </source>
</evidence>
<dbReference type="PANTHER" id="PTHR42840:SF3">
    <property type="entry name" value="BINDING ROSSMANN FOLD OXIDOREDUCTASE, PUTATIVE (AFU_ORTHOLOGUE AFUA_2G10240)-RELATED"/>
    <property type="match status" value="1"/>
</dbReference>
<feature type="domain" description="Gfo/Idh/MocA-like oxidoreductase N-terminal" evidence="3">
    <location>
        <begin position="155"/>
        <end position="224"/>
    </location>
</feature>
<dbReference type="InterPro" id="IPR055170">
    <property type="entry name" value="GFO_IDH_MocA-like_dom"/>
</dbReference>
<name>A0A6J8BCC2_MYTCO</name>
<comment type="similarity">
    <text evidence="1">Belongs to the Gfo/Idh/MocA family.</text>
</comment>
<dbReference type="GO" id="GO:0000166">
    <property type="term" value="F:nucleotide binding"/>
    <property type="evidence" value="ECO:0007669"/>
    <property type="project" value="InterPro"/>
</dbReference>
<evidence type="ECO:0000313" key="5">
    <source>
        <dbReference type="EMBL" id="CAC5379777.1"/>
    </source>
</evidence>
<dbReference type="GO" id="GO:0006740">
    <property type="term" value="P:NADPH regeneration"/>
    <property type="evidence" value="ECO:0007669"/>
    <property type="project" value="TreeGrafter"/>
</dbReference>
<evidence type="ECO:0000259" key="3">
    <source>
        <dbReference type="Pfam" id="PF01408"/>
    </source>
</evidence>
<dbReference type="PANTHER" id="PTHR42840">
    <property type="entry name" value="NAD(P)-BINDING ROSSMANN-FOLD SUPERFAMILY PROTEIN-RELATED"/>
    <property type="match status" value="1"/>
</dbReference>